<organism evidence="2 3">
    <name type="scientific">Helicoverpa armigera</name>
    <name type="common">Cotton bollworm</name>
    <name type="synonym">Heliothis armigera</name>
    <dbReference type="NCBI Taxonomy" id="29058"/>
    <lineage>
        <taxon>Eukaryota</taxon>
        <taxon>Metazoa</taxon>
        <taxon>Ecdysozoa</taxon>
        <taxon>Arthropoda</taxon>
        <taxon>Hexapoda</taxon>
        <taxon>Insecta</taxon>
        <taxon>Pterygota</taxon>
        <taxon>Neoptera</taxon>
        <taxon>Endopterygota</taxon>
        <taxon>Lepidoptera</taxon>
        <taxon>Glossata</taxon>
        <taxon>Ditrysia</taxon>
        <taxon>Noctuoidea</taxon>
        <taxon>Noctuidae</taxon>
        <taxon>Heliothinae</taxon>
        <taxon>Helicoverpa</taxon>
    </lineage>
</organism>
<dbReference type="FunFam" id="1.20.58.60:FF:000044">
    <property type="entry name" value="Short stop, isoform K"/>
    <property type="match status" value="1"/>
</dbReference>
<feature type="coiled-coil region" evidence="1">
    <location>
        <begin position="385"/>
        <end position="412"/>
    </location>
</feature>
<dbReference type="GO" id="GO:0005198">
    <property type="term" value="F:structural molecule activity"/>
    <property type="evidence" value="ECO:0007669"/>
    <property type="project" value="TreeGrafter"/>
</dbReference>
<dbReference type="GO" id="GO:0042060">
    <property type="term" value="P:wound healing"/>
    <property type="evidence" value="ECO:0007669"/>
    <property type="project" value="TreeGrafter"/>
</dbReference>
<dbReference type="PANTHER" id="PTHR23169:SF23">
    <property type="entry name" value="SHORT STOP, ISOFORM H"/>
    <property type="match status" value="1"/>
</dbReference>
<feature type="coiled-coil region" evidence="1">
    <location>
        <begin position="274"/>
        <end position="308"/>
    </location>
</feature>
<dbReference type="Gene3D" id="1.20.58.60">
    <property type="match status" value="5"/>
</dbReference>
<dbReference type="GO" id="GO:0031122">
    <property type="term" value="P:cytoplasmic microtubule organization"/>
    <property type="evidence" value="ECO:0007669"/>
    <property type="project" value="TreeGrafter"/>
</dbReference>
<dbReference type="SMART" id="SM00150">
    <property type="entry name" value="SPEC"/>
    <property type="match status" value="4"/>
</dbReference>
<dbReference type="GO" id="GO:0005737">
    <property type="term" value="C:cytoplasm"/>
    <property type="evidence" value="ECO:0007669"/>
    <property type="project" value="TreeGrafter"/>
</dbReference>
<dbReference type="GO" id="GO:0005882">
    <property type="term" value="C:intermediate filament"/>
    <property type="evidence" value="ECO:0007669"/>
    <property type="project" value="TreeGrafter"/>
</dbReference>
<dbReference type="GO" id="GO:0045104">
    <property type="term" value="P:intermediate filament cytoskeleton organization"/>
    <property type="evidence" value="ECO:0007669"/>
    <property type="project" value="InterPro"/>
</dbReference>
<proteinExistence type="predicted"/>
<evidence type="ECO:0000256" key="1">
    <source>
        <dbReference type="SAM" id="Coils"/>
    </source>
</evidence>
<dbReference type="InterPro" id="IPR018159">
    <property type="entry name" value="Spectrin/alpha-actinin"/>
</dbReference>
<dbReference type="PANTHER" id="PTHR23169">
    <property type="entry name" value="ENVOPLAKIN"/>
    <property type="match status" value="1"/>
</dbReference>
<keyword evidence="3" id="KW-1185">Reference proteome</keyword>
<evidence type="ECO:0000313" key="3">
    <source>
        <dbReference type="Proteomes" id="UP000249218"/>
    </source>
</evidence>
<dbReference type="EMBL" id="KZ150140">
    <property type="protein sequence ID" value="PZC72955.1"/>
    <property type="molecule type" value="Genomic_DNA"/>
</dbReference>
<dbReference type="OrthoDB" id="2250192at2759"/>
<dbReference type="InterPro" id="IPR043197">
    <property type="entry name" value="Plakin"/>
</dbReference>
<dbReference type="SUPFAM" id="SSF46966">
    <property type="entry name" value="Spectrin repeat"/>
    <property type="match status" value="5"/>
</dbReference>
<accession>A0A2W1BGW2</accession>
<name>A0A2W1BGW2_HELAM</name>
<sequence length="684" mass="77333">MPILTFKCKRCFAWCKKKDNSNKHAAIWHIKSGEYENNKTLGETFISACDVDQDVVRKLLDSMKERWDRINNEVLQQVEFLETTARKLGEFAERVRAVDTPLQRCEERLQEALAAPPAQAAEAVARLADQIHALRAPLQSINSAADDIVSLALECSGRDAASRAREVLEEQAQALADRLEDLEARAGDAKGKMAGAAAAMTHFQDKVKNLSHDLSDLEKELDSMKPPGRDIKTVRQQLDDIGRFYKRLEKADDLVGDTERAAETLVDSGYTVDSAKTRDQVEGLRKQLAKLDERARSKEQDLDDTLSKLEAFYKAYDSVMDDVSEAAEQVRSLKPVSSEVEQIRSQQKDFAELKRRTLEPLGQNVAHCNKIGQGLVRSALQGVNTQVLEKDLEKMNDKWNALKEKMNERERRLDVGLLQSGKFAEALAGLEKWLADTEDMVNNQKPPSADYKVVKAQLQEQKFLKKMLMDRQNSMSSLFAMGNEVAGGCEAAERKAIEKQLKGLMQRFDALTNGAQQRMLDLEQAMMVAKQFQEELQPLVEWLGTTERKVKSLQLVPTDEEKIQHKIREHKNLHEDIISKQPAFKQLTETASTLMGLVGDDEATALADRLQAATDRYQALVDHSLNIGDLLEASRKGLRHLVLTYQDLSAWMDSMEQYLAKRKILPVHMEKLLRQMDELAVSRF</sequence>
<dbReference type="InterPro" id="IPR002017">
    <property type="entry name" value="Spectrin_repeat"/>
</dbReference>
<dbReference type="GO" id="GO:0016020">
    <property type="term" value="C:membrane"/>
    <property type="evidence" value="ECO:0007669"/>
    <property type="project" value="TreeGrafter"/>
</dbReference>
<evidence type="ECO:0000313" key="2">
    <source>
        <dbReference type="EMBL" id="PZC72955.1"/>
    </source>
</evidence>
<dbReference type="Pfam" id="PF00435">
    <property type="entry name" value="Spectrin"/>
    <property type="match status" value="4"/>
</dbReference>
<dbReference type="CDD" id="cd00176">
    <property type="entry name" value="SPEC"/>
    <property type="match status" value="2"/>
</dbReference>
<dbReference type="GO" id="GO:0030056">
    <property type="term" value="C:hemidesmosome"/>
    <property type="evidence" value="ECO:0007669"/>
    <property type="project" value="TreeGrafter"/>
</dbReference>
<gene>
    <name evidence="2" type="primary">HaOG210327</name>
    <name evidence="2" type="ORF">B5X24_HaOG210327</name>
</gene>
<dbReference type="Proteomes" id="UP000249218">
    <property type="component" value="Unassembled WGS sequence"/>
</dbReference>
<keyword evidence="1" id="KW-0175">Coiled coil</keyword>
<dbReference type="AlphaFoldDB" id="A0A2W1BGW2"/>
<feature type="coiled-coil region" evidence="1">
    <location>
        <begin position="158"/>
        <end position="220"/>
    </location>
</feature>
<reference evidence="2 3" key="1">
    <citation type="journal article" date="2017" name="BMC Biol.">
        <title>Genomic innovations, transcriptional plasticity and gene loss underlying the evolution and divergence of two highly polyphagous and invasive Helicoverpa pest species.</title>
        <authorList>
            <person name="Pearce S.L."/>
            <person name="Clarke D.F."/>
            <person name="East P.D."/>
            <person name="Elfekih S."/>
            <person name="Gordon K.H."/>
            <person name="Jermiin L.S."/>
            <person name="McGaughran A."/>
            <person name="Oakeshott J.G."/>
            <person name="Papanikolaou A."/>
            <person name="Perera O.P."/>
            <person name="Rane R.V."/>
            <person name="Richards S."/>
            <person name="Tay W.T."/>
            <person name="Walsh T.K."/>
            <person name="Anderson A."/>
            <person name="Anderson C.J."/>
            <person name="Asgari S."/>
            <person name="Board P.G."/>
            <person name="Bretschneider A."/>
            <person name="Campbell P.M."/>
            <person name="Chertemps T."/>
            <person name="Christeller J.T."/>
            <person name="Coppin C.W."/>
            <person name="Downes S.J."/>
            <person name="Duan G."/>
            <person name="Farnsworth C.A."/>
            <person name="Good R.T."/>
            <person name="Han L.B."/>
            <person name="Han Y.C."/>
            <person name="Hatje K."/>
            <person name="Horne I."/>
            <person name="Huang Y.P."/>
            <person name="Hughes D.S."/>
            <person name="Jacquin-Joly E."/>
            <person name="James W."/>
            <person name="Jhangiani S."/>
            <person name="Kollmar M."/>
            <person name="Kuwar S.S."/>
            <person name="Li S."/>
            <person name="Liu N.Y."/>
            <person name="Maibeche M.T."/>
            <person name="Miller J.R."/>
            <person name="Montagne N."/>
            <person name="Perry T."/>
            <person name="Qu J."/>
            <person name="Song S.V."/>
            <person name="Sutton G.G."/>
            <person name="Vogel H."/>
            <person name="Walenz B.P."/>
            <person name="Xu W."/>
            <person name="Zhang H.J."/>
            <person name="Zou Z."/>
            <person name="Batterham P."/>
            <person name="Edwards O.R."/>
            <person name="Feyereisen R."/>
            <person name="Gibbs R.A."/>
            <person name="Heckel D.G."/>
            <person name="McGrath A."/>
            <person name="Robin C."/>
            <person name="Scherer S.E."/>
            <person name="Worley K.C."/>
            <person name="Wu Y.D."/>
        </authorList>
    </citation>
    <scope>NUCLEOTIDE SEQUENCE [LARGE SCALE GENOMIC DNA]</scope>
    <source>
        <strain evidence="2">Harm_GR_Male_#8</strain>
        <tissue evidence="2">Whole organism</tissue>
    </source>
</reference>
<protein>
    <submittedName>
        <fullName evidence="2">Uncharacterized protein</fullName>
    </submittedName>
</protein>